<keyword evidence="2" id="KW-0732">Signal</keyword>
<protein>
    <recommendedName>
        <fullName evidence="5">P83100 family protein</fullName>
    </recommendedName>
</protein>
<feature type="compositionally biased region" description="Basic and acidic residues" evidence="1">
    <location>
        <begin position="262"/>
        <end position="275"/>
    </location>
</feature>
<dbReference type="Proteomes" id="UP000192343">
    <property type="component" value="Unassembled WGS sequence"/>
</dbReference>
<feature type="compositionally biased region" description="Acidic residues" evidence="1">
    <location>
        <begin position="250"/>
        <end position="261"/>
    </location>
</feature>
<proteinExistence type="predicted"/>
<evidence type="ECO:0000313" key="3">
    <source>
        <dbReference type="EMBL" id="ORC30681.1"/>
    </source>
</evidence>
<dbReference type="AlphaFoldDB" id="A0A1Y1RTC9"/>
<gene>
    <name evidence="3" type="ORF">B4O97_18005</name>
</gene>
<feature type="chain" id="PRO_5012033483" description="P83100 family protein" evidence="2">
    <location>
        <begin position="20"/>
        <end position="513"/>
    </location>
</feature>
<evidence type="ECO:0008006" key="5">
    <source>
        <dbReference type="Google" id="ProtNLM"/>
    </source>
</evidence>
<dbReference type="RefSeq" id="WP_083052910.1">
    <property type="nucleotide sequence ID" value="NZ_MWQY01000030.1"/>
</dbReference>
<dbReference type="InterPro" id="IPR007926">
    <property type="entry name" value="Borrelia_P83"/>
</dbReference>
<evidence type="ECO:0000256" key="2">
    <source>
        <dbReference type="SAM" id="SignalP"/>
    </source>
</evidence>
<evidence type="ECO:0000313" key="4">
    <source>
        <dbReference type="Proteomes" id="UP000192343"/>
    </source>
</evidence>
<dbReference type="Pfam" id="PF05262">
    <property type="entry name" value="Borrelia_P83"/>
    <property type="match status" value="1"/>
</dbReference>
<evidence type="ECO:0000256" key="1">
    <source>
        <dbReference type="SAM" id="MobiDB-lite"/>
    </source>
</evidence>
<comment type="caution">
    <text evidence="3">The sequence shown here is derived from an EMBL/GenBank/DDBJ whole genome shotgun (WGS) entry which is preliminary data.</text>
</comment>
<dbReference type="EMBL" id="MWQY01000030">
    <property type="protein sequence ID" value="ORC30681.1"/>
    <property type="molecule type" value="Genomic_DNA"/>
</dbReference>
<accession>A0A1Y1RTC9</accession>
<feature type="signal peptide" evidence="2">
    <location>
        <begin position="1"/>
        <end position="19"/>
    </location>
</feature>
<sequence length="513" mass="57567">MKGYFRILLVLLLVPALFAQDLAETELKSIDIGTVEFVNYEGPHERIDTLAQILGIGRSLAAGLAEGGEGFLFDGKYRVRRIFDAGAVLLSADIFILEPDARVDHVRNLRRILAAYLSQAFDYSFADAEILAEFATYYNAVYRGDMEYIGQKYQDRVVSNLDPDKAGLATVYSQWPGKTQMLLPLRVLPLSGGIGAVDMDTLTEDEVIAKLQEDEDKGIPERKEMTELKEKEIEADEERIDSARAEIAEDEAEISAEEQQLEAERQDLERRRDEAAAIEDEGERAAEEAAIAAAEEDVSQREAALDERREAVDEQKEEVARAEQDVQERVERIREEREEIASDERGILEDQREEAPPEVPFLYIVEGRENFRMLVSALSGTGEIRRRSGINTIRSRDLLILGDSYLVVAGETGGNKAVRLVTIDPVSFEMKNQGDTDMYPMSFLLLDRRNVYGIADSNGYRVARFNTDLSLQALSEVTVNPDTWISLREGKLYVQDSGRLLVLDPVSLQSVSP</sequence>
<organism evidence="3 4">
    <name type="scientific">Marispirochaeta aestuarii</name>
    <dbReference type="NCBI Taxonomy" id="1963862"/>
    <lineage>
        <taxon>Bacteria</taxon>
        <taxon>Pseudomonadati</taxon>
        <taxon>Spirochaetota</taxon>
        <taxon>Spirochaetia</taxon>
        <taxon>Spirochaetales</taxon>
        <taxon>Spirochaetaceae</taxon>
        <taxon>Marispirochaeta</taxon>
    </lineage>
</organism>
<dbReference type="OrthoDB" id="350069at2"/>
<feature type="region of interest" description="Disordered" evidence="1">
    <location>
        <begin position="250"/>
        <end position="284"/>
    </location>
</feature>
<keyword evidence="4" id="KW-1185">Reference proteome</keyword>
<name>A0A1Y1RTC9_9SPIO</name>
<dbReference type="STRING" id="1963862.B4O97_18005"/>
<reference evidence="3 4" key="1">
    <citation type="submission" date="2017-03" db="EMBL/GenBank/DDBJ databases">
        <title>Draft Genome sequence of Marispirochaeta sp. strain JC444.</title>
        <authorList>
            <person name="Shivani Y."/>
            <person name="Subhash Y."/>
            <person name="Sasikala C."/>
            <person name="Ramana C."/>
        </authorList>
    </citation>
    <scope>NUCLEOTIDE SEQUENCE [LARGE SCALE GENOMIC DNA]</scope>
    <source>
        <strain evidence="3 4">JC444</strain>
    </source>
</reference>